<dbReference type="EMBL" id="QFXE01000010">
    <property type="protein sequence ID" value="RDH86169.1"/>
    <property type="molecule type" value="Genomic_DNA"/>
</dbReference>
<reference evidence="2 3" key="1">
    <citation type="journal article" date="2018" name="ISME J.">
        <title>Endosymbiont genomes yield clues of tubeworm success.</title>
        <authorList>
            <person name="Li Y."/>
            <person name="Liles M.R."/>
            <person name="Halanych K.M."/>
        </authorList>
    </citation>
    <scope>NUCLEOTIDE SEQUENCE [LARGE SCALE GENOMIC DNA]</scope>
    <source>
        <strain evidence="2">A1462</strain>
    </source>
</reference>
<name>A0A370DMN5_9GAMM</name>
<keyword evidence="1" id="KW-0812">Transmembrane</keyword>
<sequence length="72" mass="8252">MSIYLYSFLIAGAAGMLWFWSQQGWSEIFQRNHPYQALVMVFVLCGLGTAILIWVLSIFGIEFSTSFIDTTY</sequence>
<keyword evidence="1" id="KW-0472">Membrane</keyword>
<dbReference type="AlphaFoldDB" id="A0A370DMN5"/>
<accession>A0A370DMN5</accession>
<protein>
    <recommendedName>
        <fullName evidence="4">DUF1146 domain-containing protein</fullName>
    </recommendedName>
</protein>
<evidence type="ECO:0000313" key="2">
    <source>
        <dbReference type="EMBL" id="RDH86169.1"/>
    </source>
</evidence>
<feature type="transmembrane region" description="Helical" evidence="1">
    <location>
        <begin position="37"/>
        <end position="61"/>
    </location>
</feature>
<dbReference type="Proteomes" id="UP000254771">
    <property type="component" value="Unassembled WGS sequence"/>
</dbReference>
<keyword evidence="1" id="KW-1133">Transmembrane helix</keyword>
<evidence type="ECO:0000313" key="3">
    <source>
        <dbReference type="Proteomes" id="UP000254771"/>
    </source>
</evidence>
<organism evidence="2 3">
    <name type="scientific">endosymbiont of Escarpia spicata</name>
    <dbReference type="NCBI Taxonomy" id="2200908"/>
    <lineage>
        <taxon>Bacteria</taxon>
        <taxon>Pseudomonadati</taxon>
        <taxon>Pseudomonadota</taxon>
        <taxon>Gammaproteobacteria</taxon>
        <taxon>sulfur-oxidizing symbionts</taxon>
    </lineage>
</organism>
<evidence type="ECO:0008006" key="4">
    <source>
        <dbReference type="Google" id="ProtNLM"/>
    </source>
</evidence>
<evidence type="ECO:0000256" key="1">
    <source>
        <dbReference type="SAM" id="Phobius"/>
    </source>
</evidence>
<comment type="caution">
    <text evidence="2">The sequence shown here is derived from an EMBL/GenBank/DDBJ whole genome shotgun (WGS) entry which is preliminary data.</text>
</comment>
<gene>
    <name evidence="2" type="ORF">DIZ78_08220</name>
</gene>
<proteinExistence type="predicted"/>
<feature type="transmembrane region" description="Helical" evidence="1">
    <location>
        <begin position="6"/>
        <end position="25"/>
    </location>
</feature>
<keyword evidence="3" id="KW-1185">Reference proteome</keyword>